<dbReference type="EMBL" id="JACHMN010000003">
    <property type="protein sequence ID" value="MBB5872728.1"/>
    <property type="molecule type" value="Genomic_DNA"/>
</dbReference>
<keyword evidence="3" id="KW-0170">Cobalt</keyword>
<evidence type="ECO:0000313" key="5">
    <source>
        <dbReference type="Proteomes" id="UP000587527"/>
    </source>
</evidence>
<evidence type="ECO:0000256" key="3">
    <source>
        <dbReference type="ARBA" id="ARBA00023285"/>
    </source>
</evidence>
<comment type="caution">
    <text evidence="4">The sequence shown here is derived from an EMBL/GenBank/DDBJ whole genome shotgun (WGS) entry which is preliminary data.</text>
</comment>
<reference evidence="4 5" key="1">
    <citation type="submission" date="2020-08" db="EMBL/GenBank/DDBJ databases">
        <title>Sequencing the genomes of 1000 actinobacteria strains.</title>
        <authorList>
            <person name="Klenk H.-P."/>
        </authorList>
    </citation>
    <scope>NUCLEOTIDE SEQUENCE [LARGE SCALE GENOMIC DNA]</scope>
    <source>
        <strain evidence="4 5">DSM 45362</strain>
    </source>
</reference>
<keyword evidence="5" id="KW-1185">Reference proteome</keyword>
<dbReference type="Proteomes" id="UP000587527">
    <property type="component" value="Unassembled WGS sequence"/>
</dbReference>
<dbReference type="AlphaFoldDB" id="A0A841BZ09"/>
<dbReference type="InterPro" id="IPR006396">
    <property type="entry name" value="Glu_mut_E"/>
</dbReference>
<dbReference type="GO" id="GO:0031419">
    <property type="term" value="F:cobalamin binding"/>
    <property type="evidence" value="ECO:0007669"/>
    <property type="project" value="UniProtKB-KW"/>
</dbReference>
<dbReference type="Gene3D" id="3.20.20.240">
    <property type="entry name" value="Methylmalonyl-CoA mutase"/>
    <property type="match status" value="1"/>
</dbReference>
<dbReference type="Pfam" id="PF06368">
    <property type="entry name" value="Met_asp_mut_E"/>
    <property type="match status" value="1"/>
</dbReference>
<evidence type="ECO:0000256" key="2">
    <source>
        <dbReference type="ARBA" id="ARBA00023235"/>
    </source>
</evidence>
<evidence type="ECO:0000256" key="1">
    <source>
        <dbReference type="ARBA" id="ARBA00022628"/>
    </source>
</evidence>
<organism evidence="4 5">
    <name type="scientific">Allocatelliglobosispora scoriae</name>
    <dbReference type="NCBI Taxonomy" id="643052"/>
    <lineage>
        <taxon>Bacteria</taxon>
        <taxon>Bacillati</taxon>
        <taxon>Actinomycetota</taxon>
        <taxon>Actinomycetes</taxon>
        <taxon>Micromonosporales</taxon>
        <taxon>Micromonosporaceae</taxon>
        <taxon>Allocatelliglobosispora</taxon>
    </lineage>
</organism>
<keyword evidence="1" id="KW-0846">Cobalamin</keyword>
<protein>
    <submittedName>
        <fullName evidence="4">Methylaspartate mutase epsilon subunit</fullName>
        <ecNumber evidence="4">5.4.99.1</ecNumber>
    </submittedName>
</protein>
<keyword evidence="2 4" id="KW-0413">Isomerase</keyword>
<dbReference type="GO" id="GO:0019670">
    <property type="term" value="P:anaerobic L-glutamate catabolic process"/>
    <property type="evidence" value="ECO:0007669"/>
    <property type="project" value="InterPro"/>
</dbReference>
<gene>
    <name evidence="4" type="ORF">F4553_006162</name>
</gene>
<dbReference type="PIRSF" id="PIRSF001495">
    <property type="entry name" value="Met_asp_mut_epsi"/>
    <property type="match status" value="1"/>
</dbReference>
<dbReference type="InterPro" id="IPR016176">
    <property type="entry name" value="Cbl-dep_enz_cat"/>
</dbReference>
<sequence length="411" mass="43945">MSFGDAVARLAARGGLVVQPRMGFADPARMRAGLAATRAARAATAGTITLDSYTRVNDHESVRLALHRGDALNGFPIVGHGPSVTGAMIDGIAAPDFPIQVRHGSADPRHIIAALLGAGLDATEGGPVSYCLPYSRTPLAQAVHNWARTCEALADARTAEREPHLETFGGCMMGQLCPPALLIALSVLEGLFFWQHGLRSISFSYAQQTNPAQDEESVAALHRLIGELLPQARSHVVIYTYMGVFPRTEAGALRLLAESARLAVRGGAARLIVKTTAEAFRIPTVAENVTALEYAATIARQELRATRPPQDTGVYDQARSIVDATLELSTDIGAALVGAFARGYLDVPYCLHPDNAGETRGYLDAAGNLRWKRIGSLPIRASADVVSARPMTSVELINSLSYVERTYDRIP</sequence>
<dbReference type="GO" id="GO:0050097">
    <property type="term" value="F:methylaspartate mutase activity"/>
    <property type="evidence" value="ECO:0007669"/>
    <property type="project" value="UniProtKB-EC"/>
</dbReference>
<dbReference type="EC" id="5.4.99.1" evidence="4"/>
<proteinExistence type="predicted"/>
<evidence type="ECO:0000313" key="4">
    <source>
        <dbReference type="EMBL" id="MBB5872728.1"/>
    </source>
</evidence>
<accession>A0A841BZ09</accession>
<name>A0A841BZ09_9ACTN</name>
<dbReference type="RefSeq" id="WP_184842809.1">
    <property type="nucleotide sequence ID" value="NZ_JACHMN010000003.1"/>
</dbReference>
<dbReference type="SUPFAM" id="SSF51703">
    <property type="entry name" value="Cobalamin (vitamin B12)-dependent enzymes"/>
    <property type="match status" value="1"/>
</dbReference>